<comment type="function">
    <text evidence="1">Condensation of UDP-2,3-diacylglucosamine and 2,3-diacylglucosamine-1-phosphate to form lipid A disaccharide, a precursor of lipid A, a phosphorylated glycolipid that anchors the lipopolysaccharide to the outer membrane of the cell.</text>
</comment>
<keyword evidence="7 11" id="KW-0808">Transferase</keyword>
<keyword evidence="6 11" id="KW-0328">Glycosyltransferase</keyword>
<organism evidence="11">
    <name type="scientific">Synechococcus sp. SB0676_bin_10</name>
    <dbReference type="NCBI Taxonomy" id="2604869"/>
    <lineage>
        <taxon>Bacteria</taxon>
        <taxon>Bacillati</taxon>
        <taxon>Cyanobacteriota</taxon>
        <taxon>Cyanophyceae</taxon>
        <taxon>Synechococcales</taxon>
        <taxon>Synechococcaceae</taxon>
        <taxon>Synechococcus</taxon>
    </lineage>
</organism>
<evidence type="ECO:0000256" key="9">
    <source>
        <dbReference type="ARBA" id="ARBA00048975"/>
    </source>
</evidence>
<dbReference type="Pfam" id="PF02684">
    <property type="entry name" value="LpxB"/>
    <property type="match status" value="1"/>
</dbReference>
<evidence type="ECO:0000256" key="5">
    <source>
        <dbReference type="ARBA" id="ARBA00022556"/>
    </source>
</evidence>
<evidence type="ECO:0000256" key="7">
    <source>
        <dbReference type="ARBA" id="ARBA00022679"/>
    </source>
</evidence>
<dbReference type="GO" id="GO:0008915">
    <property type="term" value="F:lipid-A-disaccharide synthase activity"/>
    <property type="evidence" value="ECO:0007669"/>
    <property type="project" value="UniProtKB-UniRule"/>
</dbReference>
<comment type="caution">
    <text evidence="11">The sequence shown here is derived from an EMBL/GenBank/DDBJ whole genome shotgun (WGS) entry which is preliminary data.</text>
</comment>
<evidence type="ECO:0000256" key="3">
    <source>
        <dbReference type="ARBA" id="ARBA00020902"/>
    </source>
</evidence>
<dbReference type="GO" id="GO:0005543">
    <property type="term" value="F:phospholipid binding"/>
    <property type="evidence" value="ECO:0007669"/>
    <property type="project" value="TreeGrafter"/>
</dbReference>
<reference evidence="11" key="1">
    <citation type="submission" date="2019-09" db="EMBL/GenBank/DDBJ databases">
        <title>Characterisation of the sponge microbiome using genome-centric metagenomics.</title>
        <authorList>
            <person name="Engelberts J.P."/>
            <person name="Robbins S.J."/>
            <person name="De Goeij J.M."/>
            <person name="Aranda M."/>
            <person name="Bell S.C."/>
            <person name="Webster N.S."/>
        </authorList>
    </citation>
    <scope>NUCLEOTIDE SEQUENCE</scope>
    <source>
        <strain evidence="11">SB0676_bin_10</strain>
    </source>
</reference>
<dbReference type="AlphaFoldDB" id="A0A6B1F699"/>
<dbReference type="SUPFAM" id="SSF53756">
    <property type="entry name" value="UDP-Glycosyltransferase/glycogen phosphorylase"/>
    <property type="match status" value="1"/>
</dbReference>
<gene>
    <name evidence="11" type="primary">lpxB</name>
    <name evidence="11" type="ORF">F4162_08015</name>
</gene>
<comment type="catalytic activity">
    <reaction evidence="9">
        <text>a lipid X + a UDP-2-N,3-O-bis[(3R)-3-hydroxyacyl]-alpha-D-glucosamine = a lipid A disaccharide + UDP + H(+)</text>
        <dbReference type="Rhea" id="RHEA:67828"/>
        <dbReference type="ChEBI" id="CHEBI:15378"/>
        <dbReference type="ChEBI" id="CHEBI:58223"/>
        <dbReference type="ChEBI" id="CHEBI:137748"/>
        <dbReference type="ChEBI" id="CHEBI:176338"/>
        <dbReference type="ChEBI" id="CHEBI:176343"/>
        <dbReference type="EC" id="2.4.1.182"/>
    </reaction>
</comment>
<evidence type="ECO:0000313" key="11">
    <source>
        <dbReference type="EMBL" id="MYG38890.1"/>
    </source>
</evidence>
<proteinExistence type="predicted"/>
<name>A0A6B1F699_9SYNE</name>
<keyword evidence="5" id="KW-0441">Lipid A biosynthesis</keyword>
<evidence type="ECO:0000256" key="10">
    <source>
        <dbReference type="NCBIfam" id="TIGR00215"/>
    </source>
</evidence>
<keyword evidence="8" id="KW-0443">Lipid metabolism</keyword>
<protein>
    <recommendedName>
        <fullName evidence="3 10">Lipid-A-disaccharide synthase</fullName>
        <ecNumber evidence="2 10">2.4.1.182</ecNumber>
    </recommendedName>
</protein>
<evidence type="ECO:0000256" key="8">
    <source>
        <dbReference type="ARBA" id="ARBA00023098"/>
    </source>
</evidence>
<dbReference type="GO" id="GO:0016020">
    <property type="term" value="C:membrane"/>
    <property type="evidence" value="ECO:0007669"/>
    <property type="project" value="GOC"/>
</dbReference>
<evidence type="ECO:0000256" key="4">
    <source>
        <dbReference type="ARBA" id="ARBA00022516"/>
    </source>
</evidence>
<dbReference type="PANTHER" id="PTHR30372">
    <property type="entry name" value="LIPID-A-DISACCHARIDE SYNTHASE"/>
    <property type="match status" value="1"/>
</dbReference>
<dbReference type="PANTHER" id="PTHR30372:SF4">
    <property type="entry name" value="LIPID-A-DISACCHARIDE SYNTHASE, MITOCHONDRIAL-RELATED"/>
    <property type="match status" value="1"/>
</dbReference>
<dbReference type="Gene3D" id="3.40.50.2000">
    <property type="entry name" value="Glycogen Phosphorylase B"/>
    <property type="match status" value="1"/>
</dbReference>
<dbReference type="NCBIfam" id="TIGR00215">
    <property type="entry name" value="lpxB"/>
    <property type="match status" value="1"/>
</dbReference>
<evidence type="ECO:0000256" key="2">
    <source>
        <dbReference type="ARBA" id="ARBA00012687"/>
    </source>
</evidence>
<dbReference type="EMBL" id="VYDO01000254">
    <property type="protein sequence ID" value="MYG38890.1"/>
    <property type="molecule type" value="Genomic_DNA"/>
</dbReference>
<accession>A0A6B1F699</accession>
<dbReference type="EC" id="2.4.1.182" evidence="2 10"/>
<evidence type="ECO:0000256" key="6">
    <source>
        <dbReference type="ARBA" id="ARBA00022676"/>
    </source>
</evidence>
<dbReference type="GO" id="GO:0009245">
    <property type="term" value="P:lipid A biosynthetic process"/>
    <property type="evidence" value="ECO:0007669"/>
    <property type="project" value="UniProtKB-UniRule"/>
</dbReference>
<keyword evidence="4" id="KW-0444">Lipid biosynthesis</keyword>
<evidence type="ECO:0000256" key="1">
    <source>
        <dbReference type="ARBA" id="ARBA00002056"/>
    </source>
</evidence>
<dbReference type="InterPro" id="IPR003835">
    <property type="entry name" value="Glyco_trans_19"/>
</dbReference>
<sequence length="440" mass="47447">MVLPPPSCASWRIPLPPAVVALSPPPVVDPPSAAPLRLLISTGEISGDLQGSWLIKALRAEAAARNLSLCIHAIGGTMMEQAGAHLLANTTSLSAIGLWEALPFVVPTLRLQARVNAWIKTVRLDGVVLIDYMGPNVNLGLKLRRTNPGLSISYYIAPQEWAFQLGEGGTTRLIGFSSQILAVFPEEARFYKARGAVVHWVGHPLMDIVGQRPQRAAARARLRLGEDNKLLLLLPASRSQEMRYLLPPLLEGAARLQRRHPTLQVIIPAGRQAFAPAIRQQVRNLGLMATVLDARETHRRKAELFAAADLALTKSGTVNLELALHGVPQVVGYRLSRPTAWLANHVLKFQVPFISPVNLVLDEPLVPELLQSGLTPTAIAHHGDALLTSDTARQRVLAGYGRLRSKLGAPGATRRAAQAILDALPLNQGPTSTPSSSLTS</sequence>